<evidence type="ECO:0000313" key="3">
    <source>
        <dbReference type="EMBL" id="QMU29186.1"/>
    </source>
</evidence>
<dbReference type="Gene3D" id="3.30.300.130">
    <property type="entry name" value="Fe-S cluster assembly (FSCA)"/>
    <property type="match status" value="1"/>
</dbReference>
<sequence length="160" mass="18193">MTTPEQIWTWLEEVKDPEIPVLSLVDLGVITKVEITNEELVNIVLTPTFAGCPAMAYMKKAVEDTLQEHGVSEYTVTLNFDEPWNSNKISEKGRKALQQFGLAPPPTYNLILDLDILEQAICPYCQSTDTTLRTPFGPTLCRSMHYCRNCHQLFEQFKPV</sequence>
<dbReference type="Pfam" id="PF23451">
    <property type="entry name" value="Zn_ribbon_PaaD"/>
    <property type="match status" value="1"/>
</dbReference>
<dbReference type="KEGG" id="add:HUW48_14580"/>
<dbReference type="Pfam" id="PF01883">
    <property type="entry name" value="FeS_assembly_P"/>
    <property type="match status" value="1"/>
</dbReference>
<dbReference type="InterPro" id="IPR002744">
    <property type="entry name" value="MIP18-like"/>
</dbReference>
<dbReference type="Proteomes" id="UP000514509">
    <property type="component" value="Chromosome"/>
</dbReference>
<organism evidence="3 4">
    <name type="scientific">Adhaeribacter radiodurans</name>
    <dbReference type="NCBI Taxonomy" id="2745197"/>
    <lineage>
        <taxon>Bacteria</taxon>
        <taxon>Pseudomonadati</taxon>
        <taxon>Bacteroidota</taxon>
        <taxon>Cytophagia</taxon>
        <taxon>Cytophagales</taxon>
        <taxon>Hymenobacteraceae</taxon>
        <taxon>Adhaeribacter</taxon>
    </lineage>
</organism>
<keyword evidence="4" id="KW-1185">Reference proteome</keyword>
<feature type="domain" description="MIP18 family-like" evidence="1">
    <location>
        <begin position="5"/>
        <end position="67"/>
    </location>
</feature>
<evidence type="ECO:0000259" key="2">
    <source>
        <dbReference type="Pfam" id="PF23451"/>
    </source>
</evidence>
<reference evidence="3 4" key="1">
    <citation type="submission" date="2020-08" db="EMBL/GenBank/DDBJ databases">
        <title>Adhaeribacter dokdonensis sp. nov., isolated from the rhizosphere of Elymus tsukushiensis, a plant native to the Dokdo Islands, Republic of Korea.</title>
        <authorList>
            <person name="Ghim S.Y."/>
        </authorList>
    </citation>
    <scope>NUCLEOTIDE SEQUENCE [LARGE SCALE GENOMIC DNA]</scope>
    <source>
        <strain evidence="3 4">KUDC8001</strain>
    </source>
</reference>
<dbReference type="EMBL" id="CP055153">
    <property type="protein sequence ID" value="QMU29186.1"/>
    <property type="molecule type" value="Genomic_DNA"/>
</dbReference>
<gene>
    <name evidence="3" type="primary">paaJ</name>
    <name evidence="3" type="ORF">HUW48_14580</name>
</gene>
<dbReference type="InterPro" id="IPR011883">
    <property type="entry name" value="PaaD-like"/>
</dbReference>
<protein>
    <submittedName>
        <fullName evidence="3">Phenylacetate-CoA oxygenase subunit PaaJ</fullName>
    </submittedName>
</protein>
<dbReference type="InterPro" id="IPR034904">
    <property type="entry name" value="FSCA_dom_sf"/>
</dbReference>
<dbReference type="PANTHER" id="PTHR42831">
    <property type="entry name" value="FE-S PROTEIN MATURATION AUXILIARY FACTOR YITW"/>
    <property type="match status" value="1"/>
</dbReference>
<dbReference type="PANTHER" id="PTHR42831:SF3">
    <property type="entry name" value="1,2-PHENYLACETYL-COA EPOXIDASE, SUBUNIT D-RELATED"/>
    <property type="match status" value="1"/>
</dbReference>
<feature type="domain" description="PaaD zinc beta ribbon" evidence="2">
    <location>
        <begin position="119"/>
        <end position="158"/>
    </location>
</feature>
<dbReference type="AlphaFoldDB" id="A0A7L7L8N0"/>
<name>A0A7L7L8N0_9BACT</name>
<dbReference type="RefSeq" id="WP_182411645.1">
    <property type="nucleotide sequence ID" value="NZ_CP055153.1"/>
</dbReference>
<evidence type="ECO:0000259" key="1">
    <source>
        <dbReference type="Pfam" id="PF01883"/>
    </source>
</evidence>
<dbReference type="SUPFAM" id="SSF117916">
    <property type="entry name" value="Fe-S cluster assembly (FSCA) domain-like"/>
    <property type="match status" value="1"/>
</dbReference>
<proteinExistence type="predicted"/>
<dbReference type="NCBIfam" id="TIGR02159">
    <property type="entry name" value="PA_CoA_Oxy4"/>
    <property type="match status" value="1"/>
</dbReference>
<dbReference type="InterPro" id="IPR052339">
    <property type="entry name" value="Fe-S_Maturation_MIP18"/>
</dbReference>
<evidence type="ECO:0000313" key="4">
    <source>
        <dbReference type="Proteomes" id="UP000514509"/>
    </source>
</evidence>
<accession>A0A7L7L8N0</accession>
<dbReference type="InterPro" id="IPR056572">
    <property type="entry name" value="Zn_ribbon_PaaD"/>
</dbReference>